<evidence type="ECO:0000313" key="2">
    <source>
        <dbReference type="Proteomes" id="UP001066276"/>
    </source>
</evidence>
<dbReference type="Proteomes" id="UP001066276">
    <property type="component" value="Chromosome 11"/>
</dbReference>
<sequence>MRARRVSSPFVWVSGASLPCGLKGVGDCPRPRATSAISSSAWLCSAMSAAERLACAFLGAESVCLCRLHQPCVLKAPRSQSLLLLQKQGRVERNCSLEAVSGP</sequence>
<comment type="caution">
    <text evidence="1">The sequence shown here is derived from an EMBL/GenBank/DDBJ whole genome shotgun (WGS) entry which is preliminary data.</text>
</comment>
<dbReference type="EMBL" id="JANPWB010000015">
    <property type="protein sequence ID" value="KAJ1090416.1"/>
    <property type="molecule type" value="Genomic_DNA"/>
</dbReference>
<keyword evidence="2" id="KW-1185">Reference proteome</keyword>
<organism evidence="1 2">
    <name type="scientific">Pleurodeles waltl</name>
    <name type="common">Iberian ribbed newt</name>
    <dbReference type="NCBI Taxonomy" id="8319"/>
    <lineage>
        <taxon>Eukaryota</taxon>
        <taxon>Metazoa</taxon>
        <taxon>Chordata</taxon>
        <taxon>Craniata</taxon>
        <taxon>Vertebrata</taxon>
        <taxon>Euteleostomi</taxon>
        <taxon>Amphibia</taxon>
        <taxon>Batrachia</taxon>
        <taxon>Caudata</taxon>
        <taxon>Salamandroidea</taxon>
        <taxon>Salamandridae</taxon>
        <taxon>Pleurodelinae</taxon>
        <taxon>Pleurodeles</taxon>
    </lineage>
</organism>
<evidence type="ECO:0008006" key="3">
    <source>
        <dbReference type="Google" id="ProtNLM"/>
    </source>
</evidence>
<name>A0AAV7LG47_PLEWA</name>
<proteinExistence type="predicted"/>
<protein>
    <recommendedName>
        <fullName evidence="3">Secreted protein</fullName>
    </recommendedName>
</protein>
<reference evidence="1" key="1">
    <citation type="journal article" date="2022" name="bioRxiv">
        <title>Sequencing and chromosome-scale assembly of the giantPleurodeles waltlgenome.</title>
        <authorList>
            <person name="Brown T."/>
            <person name="Elewa A."/>
            <person name="Iarovenko S."/>
            <person name="Subramanian E."/>
            <person name="Araus A.J."/>
            <person name="Petzold A."/>
            <person name="Susuki M."/>
            <person name="Suzuki K.-i.T."/>
            <person name="Hayashi T."/>
            <person name="Toyoda A."/>
            <person name="Oliveira C."/>
            <person name="Osipova E."/>
            <person name="Leigh N.D."/>
            <person name="Simon A."/>
            <person name="Yun M.H."/>
        </authorList>
    </citation>
    <scope>NUCLEOTIDE SEQUENCE</scope>
    <source>
        <strain evidence="1">20211129_DDA</strain>
        <tissue evidence="1">Liver</tissue>
    </source>
</reference>
<dbReference type="AlphaFoldDB" id="A0AAV7LG47"/>
<gene>
    <name evidence="1" type="ORF">NDU88_003548</name>
</gene>
<evidence type="ECO:0000313" key="1">
    <source>
        <dbReference type="EMBL" id="KAJ1090416.1"/>
    </source>
</evidence>
<accession>A0AAV7LG47</accession>